<evidence type="ECO:0000259" key="1">
    <source>
        <dbReference type="Pfam" id="PF05598"/>
    </source>
</evidence>
<evidence type="ECO:0000313" key="4">
    <source>
        <dbReference type="Proteomes" id="UP000017813"/>
    </source>
</evidence>
<gene>
    <name evidence="3" type="ORF">HMPREF9021_01865</name>
    <name evidence="2" type="ORF">HMPREF9021_02461</name>
</gene>
<comment type="caution">
    <text evidence="3">The sequence shown here is derived from an EMBL/GenBank/DDBJ whole genome shotgun (WGS) entry which is preliminary data.</text>
</comment>
<proteinExistence type="predicted"/>
<dbReference type="EMBL" id="ADCY02000024">
    <property type="protein sequence ID" value="EFG29715.2"/>
    <property type="molecule type" value="Genomic_DNA"/>
</dbReference>
<keyword evidence="4" id="KW-1185">Reference proteome</keyword>
<reference evidence="3 4" key="2">
    <citation type="submission" date="2011-10" db="EMBL/GenBank/DDBJ databases">
        <title>The Genome Sequence of Simonsiella muelleri ATCC 29453.</title>
        <authorList>
            <consortium name="The Broad Institute Genome Sequencing Platform"/>
            <consortium name="The Broad Institute Genome Sequencing Center for Infectious Disease"/>
            <person name="Earl A."/>
            <person name="Ward D."/>
            <person name="Feldgarden M."/>
            <person name="Gevers D."/>
            <person name="Izard J."/>
            <person name="Baranova O.V."/>
            <person name="Blanton J.M."/>
            <person name="Tanner A.C."/>
            <person name="Dewhirst F."/>
            <person name="Young S.K."/>
            <person name="Zeng Q."/>
            <person name="Gargeya S."/>
            <person name="Fitzgerald M."/>
            <person name="Haas B."/>
            <person name="Abouelleil A."/>
            <person name="Alvarado L."/>
            <person name="Arachchi H.M."/>
            <person name="Berlin A."/>
            <person name="Brown A."/>
            <person name="Chapman S.B."/>
            <person name="Chen Z."/>
            <person name="Dunbar C."/>
            <person name="Freedman E."/>
            <person name="Gearin G."/>
            <person name="Goldberg J."/>
            <person name="Griggs A."/>
            <person name="Gujja S."/>
            <person name="Heiman D."/>
            <person name="Howarth C."/>
            <person name="Larson L."/>
            <person name="Lui A."/>
            <person name="MacDonald P.J.P."/>
            <person name="Montmayeur A."/>
            <person name="Murphy C."/>
            <person name="Neiman D."/>
            <person name="Pearson M."/>
            <person name="Priest M."/>
            <person name="Roberts A."/>
            <person name="Saif S."/>
            <person name="Shea T."/>
            <person name="Shenoy N."/>
            <person name="Sisk P."/>
            <person name="Stolte C."/>
            <person name="Sykes S."/>
            <person name="Wortman J."/>
            <person name="Nusbaum C."/>
            <person name="Birren B."/>
        </authorList>
    </citation>
    <scope>NUCLEOTIDE SEQUENCE [LARGE SCALE GENOMIC DNA]</scope>
    <source>
        <strain evidence="3 4">ATCC 29453</strain>
    </source>
</reference>
<dbReference type="HOGENOM" id="CLU_049873_4_0_4"/>
<feature type="domain" description="Transposase InsH N-terminal" evidence="1">
    <location>
        <begin position="18"/>
        <end position="110"/>
    </location>
</feature>
<dbReference type="Pfam" id="PF05598">
    <property type="entry name" value="DUF772"/>
    <property type="match status" value="1"/>
</dbReference>
<dbReference type="eggNOG" id="COG3039">
    <property type="taxonomic scope" value="Bacteria"/>
</dbReference>
<organism evidence="3 4">
    <name type="scientific">Simonsiella muelleri ATCC 29453</name>
    <dbReference type="NCBI Taxonomy" id="641147"/>
    <lineage>
        <taxon>Bacteria</taxon>
        <taxon>Pseudomonadati</taxon>
        <taxon>Pseudomonadota</taxon>
        <taxon>Betaproteobacteria</taxon>
        <taxon>Neisseriales</taxon>
        <taxon>Neisseriaceae</taxon>
        <taxon>Simonsiella</taxon>
    </lineage>
</organism>
<reference evidence="3 4" key="1">
    <citation type="submission" date="2010-03" db="EMBL/GenBank/DDBJ databases">
        <authorList>
            <consortium name="The Broad Institute Genome Sequencing Platform"/>
            <person name="Ward D."/>
            <person name="Earl A."/>
            <person name="Feldgarden M."/>
            <person name="Gevers D."/>
            <person name="Young S."/>
            <person name="Zeng Q."/>
            <person name="Koehrsen M."/>
            <person name="Alvarado L."/>
            <person name="Berlin A.M."/>
            <person name="Borenstein D."/>
            <person name="Chapman S.B."/>
            <person name="Chen Z."/>
            <person name="Engels R."/>
            <person name="Freedman E."/>
            <person name="Gellesch M."/>
            <person name="Goldberg J."/>
            <person name="Griggs A."/>
            <person name="Gujja S."/>
            <person name="Heilman E.R."/>
            <person name="Heiman D.I."/>
            <person name="Hepburn T.A."/>
            <person name="Howarth C."/>
            <person name="Jen D."/>
            <person name="Larson L."/>
            <person name="Mehta T."/>
            <person name="Park D."/>
            <person name="Pearson M."/>
            <person name="Richards J."/>
            <person name="Roberts A."/>
            <person name="Saif S."/>
            <person name="Shea T.D."/>
            <person name="Shenoy N."/>
            <person name="Sisk P."/>
            <person name="Stolte C."/>
            <person name="Sykes S.N."/>
            <person name="Walk T."/>
            <person name="White J."/>
            <person name="Yandava C."/>
            <person name="Izard J."/>
            <person name="Baranova O.V."/>
            <person name="Blanton J.M."/>
            <person name="Tanner A.C."/>
            <person name="Dewhirst F."/>
            <person name="Haas B."/>
            <person name="Nusbaum C."/>
            <person name="Birren B."/>
        </authorList>
    </citation>
    <scope>NUCLEOTIDE SEQUENCE [LARGE SCALE GENOMIC DNA]</scope>
    <source>
        <strain evidence="3 4">ATCC 29453</strain>
    </source>
</reference>
<dbReference type="InterPro" id="IPR008490">
    <property type="entry name" value="Transposase_InsH_N"/>
</dbReference>
<evidence type="ECO:0000313" key="3">
    <source>
        <dbReference type="EMBL" id="EFG30237.2"/>
    </source>
</evidence>
<dbReference type="AlphaFoldDB" id="V9HK81"/>
<dbReference type="STRING" id="641147.HMPREF9021_01865"/>
<sequence>MSSFFYHTAQTLLNQYTDRFPLLKITQLLDWQAIEQTLANHKVNYVCNNGGRPAYPLLPMFRAILLGQWHSLSDPELERSLVTRLDFIIFCQFPDEMNLPDHSTLNRFRNWLIKEGLADEL</sequence>
<protein>
    <recommendedName>
        <fullName evidence="1">Transposase InsH N-terminal domain-containing protein</fullName>
    </recommendedName>
</protein>
<feature type="non-terminal residue" evidence="3">
    <location>
        <position position="121"/>
    </location>
</feature>
<dbReference type="EMBL" id="ADCY02000056">
    <property type="protein sequence ID" value="EFG30237.2"/>
    <property type="molecule type" value="Genomic_DNA"/>
</dbReference>
<evidence type="ECO:0000313" key="2">
    <source>
        <dbReference type="EMBL" id="EFG29715.2"/>
    </source>
</evidence>
<accession>V9HK81</accession>
<dbReference type="PANTHER" id="PTHR35604:SF2">
    <property type="entry name" value="TRANSPOSASE INSH FOR INSERTION SEQUENCE ELEMENT IS5A-RELATED"/>
    <property type="match status" value="1"/>
</dbReference>
<dbReference type="RefSeq" id="WP_002641730.1">
    <property type="nucleotide sequence ID" value="NZ_JH815302.1"/>
</dbReference>
<dbReference type="Proteomes" id="UP000017813">
    <property type="component" value="Unassembled WGS sequence"/>
</dbReference>
<dbReference type="PANTHER" id="PTHR35604">
    <property type="entry name" value="TRANSPOSASE INSH FOR INSERTION SEQUENCE ELEMENT IS5A-RELATED"/>
    <property type="match status" value="1"/>
</dbReference>
<name>V9HK81_9NEIS</name>